<feature type="transmembrane region" description="Helical" evidence="7">
    <location>
        <begin position="236"/>
        <end position="256"/>
    </location>
</feature>
<dbReference type="PANTHER" id="PTHR11662">
    <property type="entry name" value="SOLUTE CARRIER FAMILY 17"/>
    <property type="match status" value="1"/>
</dbReference>
<dbReference type="InterPro" id="IPR036259">
    <property type="entry name" value="MFS_trans_sf"/>
</dbReference>
<dbReference type="GO" id="GO:0015293">
    <property type="term" value="F:symporter activity"/>
    <property type="evidence" value="ECO:0007669"/>
    <property type="project" value="UniProtKB-KW"/>
</dbReference>
<dbReference type="PROSITE" id="PS50850">
    <property type="entry name" value="MFS"/>
    <property type="match status" value="1"/>
</dbReference>
<name>A0A7L2JYI0_CINMU</name>
<evidence type="ECO:0000256" key="3">
    <source>
        <dbReference type="ARBA" id="ARBA00022692"/>
    </source>
</evidence>
<dbReference type="Proteomes" id="UP000590623">
    <property type="component" value="Unassembled WGS sequence"/>
</dbReference>
<evidence type="ECO:0000313" key="11">
    <source>
        <dbReference type="Proteomes" id="UP000590623"/>
    </source>
</evidence>
<keyword evidence="3 7" id="KW-0812">Transmembrane</keyword>
<feature type="chain" id="PRO_5029910180" evidence="8">
    <location>
        <begin position="19"/>
        <end position="307"/>
    </location>
</feature>
<evidence type="ECO:0000259" key="9">
    <source>
        <dbReference type="PROSITE" id="PS50850"/>
    </source>
</evidence>
<evidence type="ECO:0000256" key="4">
    <source>
        <dbReference type="ARBA" id="ARBA00022847"/>
    </source>
</evidence>
<feature type="signal peptide" evidence="8">
    <location>
        <begin position="1"/>
        <end position="18"/>
    </location>
</feature>
<dbReference type="SUPFAM" id="SSF103473">
    <property type="entry name" value="MFS general substrate transporter"/>
    <property type="match status" value="1"/>
</dbReference>
<keyword evidence="6 7" id="KW-0472">Membrane</keyword>
<evidence type="ECO:0000256" key="5">
    <source>
        <dbReference type="ARBA" id="ARBA00022989"/>
    </source>
</evidence>
<dbReference type="InterPro" id="IPR020846">
    <property type="entry name" value="MFS_dom"/>
</dbReference>
<keyword evidence="8" id="KW-0732">Signal</keyword>
<evidence type="ECO:0000256" key="2">
    <source>
        <dbReference type="ARBA" id="ARBA00022448"/>
    </source>
</evidence>
<dbReference type="EMBL" id="VWYM01025608">
    <property type="protein sequence ID" value="NXR28672.1"/>
    <property type="molecule type" value="Genomic_DNA"/>
</dbReference>
<evidence type="ECO:0000256" key="7">
    <source>
        <dbReference type="SAM" id="Phobius"/>
    </source>
</evidence>
<dbReference type="GO" id="GO:0006820">
    <property type="term" value="P:monoatomic anion transport"/>
    <property type="evidence" value="ECO:0007669"/>
    <property type="project" value="TreeGrafter"/>
</dbReference>
<feature type="transmembrane region" description="Helical" evidence="7">
    <location>
        <begin position="34"/>
        <end position="56"/>
    </location>
</feature>
<feature type="domain" description="Major facilitator superfamily (MFS) profile" evidence="9">
    <location>
        <begin position="1"/>
        <end position="294"/>
    </location>
</feature>
<keyword evidence="2" id="KW-0813">Transport</keyword>
<feature type="transmembrane region" description="Helical" evidence="7">
    <location>
        <begin position="173"/>
        <end position="196"/>
    </location>
</feature>
<evidence type="ECO:0000313" key="10">
    <source>
        <dbReference type="EMBL" id="NXR28672.1"/>
    </source>
</evidence>
<feature type="transmembrane region" description="Helical" evidence="7">
    <location>
        <begin position="98"/>
        <end position="121"/>
    </location>
</feature>
<reference evidence="10 11" key="1">
    <citation type="submission" date="2019-09" db="EMBL/GenBank/DDBJ databases">
        <title>Bird 10,000 Genomes (B10K) Project - Family phase.</title>
        <authorList>
            <person name="Zhang G."/>
        </authorList>
    </citation>
    <scope>NUCLEOTIDE SEQUENCE [LARGE SCALE GENOMIC DNA]</scope>
    <source>
        <strain evidence="10">B10K-DU-001-77</strain>
        <tissue evidence="10">Muscle</tissue>
    </source>
</reference>
<gene>
    <name evidence="10" type="primary">Slc17a5</name>
    <name evidence="10" type="ORF">CINMEX_R03822</name>
</gene>
<dbReference type="AlphaFoldDB" id="A0A7L2JYI0"/>
<comment type="subcellular location">
    <subcellularLocation>
        <location evidence="1">Membrane</location>
        <topology evidence="1">Multi-pass membrane protein</topology>
    </subcellularLocation>
</comment>
<organism evidence="10 11">
    <name type="scientific">Cinclus mexicanus</name>
    <name type="common">American dipper</name>
    <dbReference type="NCBI Taxonomy" id="161649"/>
    <lineage>
        <taxon>Eukaryota</taxon>
        <taxon>Metazoa</taxon>
        <taxon>Chordata</taxon>
        <taxon>Craniata</taxon>
        <taxon>Vertebrata</taxon>
        <taxon>Euteleostomi</taxon>
        <taxon>Archelosauria</taxon>
        <taxon>Archosauria</taxon>
        <taxon>Dinosauria</taxon>
        <taxon>Saurischia</taxon>
        <taxon>Theropoda</taxon>
        <taxon>Coelurosauria</taxon>
        <taxon>Aves</taxon>
        <taxon>Neognathae</taxon>
        <taxon>Neoaves</taxon>
        <taxon>Telluraves</taxon>
        <taxon>Australaves</taxon>
        <taxon>Passeriformes</taxon>
        <taxon>Cinclidae</taxon>
        <taxon>Cinclus</taxon>
    </lineage>
</organism>
<feature type="non-terminal residue" evidence="10">
    <location>
        <position position="1"/>
    </location>
</feature>
<proteinExistence type="predicted"/>
<comment type="caution">
    <text evidence="10">The sequence shown here is derived from an EMBL/GenBank/DDBJ whole genome shotgun (WGS) entry which is preliminary data.</text>
</comment>
<evidence type="ECO:0000256" key="8">
    <source>
        <dbReference type="SAM" id="SignalP"/>
    </source>
</evidence>
<feature type="non-terminal residue" evidence="10">
    <location>
        <position position="307"/>
    </location>
</feature>
<dbReference type="GO" id="GO:0016324">
    <property type="term" value="C:apical plasma membrane"/>
    <property type="evidence" value="ECO:0007669"/>
    <property type="project" value="TreeGrafter"/>
</dbReference>
<dbReference type="InterPro" id="IPR050382">
    <property type="entry name" value="MFS_Na/Anion_cotransporter"/>
</dbReference>
<accession>A0A7L2JYI0</accession>
<protein>
    <submittedName>
        <fullName evidence="10">S17A5 protein</fullName>
    </submittedName>
</protein>
<dbReference type="InterPro" id="IPR011701">
    <property type="entry name" value="MFS"/>
</dbReference>
<evidence type="ECO:0000256" key="6">
    <source>
        <dbReference type="ARBA" id="ARBA00023136"/>
    </source>
</evidence>
<keyword evidence="4" id="KW-0769">Symport</keyword>
<sequence>STLFCFLLVGAQLGTVVSLPLSGLICYYMNWVYVFYIFGALGVLWWFFWMFLVNLVSIKNTVFNKCSYQHPDFLLFLFSLSPACQLSTQKSVPWRPMLVSLPLWAIVVAHFSYNWTFYTLLTLLPTYMKEILRFDAQENGFLSALPYFGCWLCIILSGQIADYLREKQNFSTVCVRKCFTLIGMVGPAVFLVAAGFTGCNYALAVAFVTISTTLGGFCTSGYSINHLDIAPSYAGILLGITNSFATIPGMVGPVIAKNLTHNNTVGEWQMVFYIAASINLFGAIFFALFASGEVQDWAVSGYHLPRN</sequence>
<keyword evidence="11" id="KW-1185">Reference proteome</keyword>
<keyword evidence="5 7" id="KW-1133">Transmembrane helix</keyword>
<evidence type="ECO:0000256" key="1">
    <source>
        <dbReference type="ARBA" id="ARBA00004141"/>
    </source>
</evidence>
<dbReference type="Pfam" id="PF07690">
    <property type="entry name" value="MFS_1"/>
    <property type="match status" value="1"/>
</dbReference>
<feature type="transmembrane region" description="Helical" evidence="7">
    <location>
        <begin position="268"/>
        <end position="290"/>
    </location>
</feature>
<dbReference type="Gene3D" id="1.20.1250.20">
    <property type="entry name" value="MFS general substrate transporter like domains"/>
    <property type="match status" value="1"/>
</dbReference>
<dbReference type="OrthoDB" id="2985014at2759"/>
<dbReference type="PANTHER" id="PTHR11662:SF432">
    <property type="entry name" value="SIALIN"/>
    <property type="match status" value="1"/>
</dbReference>
<feature type="transmembrane region" description="Helical" evidence="7">
    <location>
        <begin position="202"/>
        <end position="224"/>
    </location>
</feature>
<feature type="transmembrane region" description="Helical" evidence="7">
    <location>
        <begin position="141"/>
        <end position="161"/>
    </location>
</feature>
<dbReference type="FunFam" id="1.20.1250.20:FF:000003">
    <property type="entry name" value="Solute carrier family 17 member 3"/>
    <property type="match status" value="1"/>
</dbReference>